<dbReference type="Pfam" id="PF25539">
    <property type="entry name" value="Bestrophin_2"/>
    <property type="match status" value="1"/>
</dbReference>
<keyword evidence="6" id="KW-0406">Ion transport</keyword>
<evidence type="ECO:0000256" key="9">
    <source>
        <dbReference type="SAM" id="Phobius"/>
    </source>
</evidence>
<reference evidence="10 11" key="1">
    <citation type="journal article" date="2012" name="Int. J. Syst. Evol. Microbiol.">
        <title>Flammeovirga pacifica sp. nov., isolated from deep-sea sediment.</title>
        <authorList>
            <person name="Xu H."/>
            <person name="Fu Y."/>
            <person name="Yang N."/>
            <person name="Ding Z."/>
            <person name="Lai Q."/>
            <person name="Zeng R."/>
        </authorList>
    </citation>
    <scope>NUCLEOTIDE SEQUENCE [LARGE SCALE GENOMIC DNA]</scope>
    <source>
        <strain evidence="11">DSM 24597 / LMG 26175 / WPAGA1</strain>
    </source>
</reference>
<evidence type="ECO:0000256" key="8">
    <source>
        <dbReference type="ARBA" id="ARBA00034708"/>
    </source>
</evidence>
<evidence type="ECO:0008006" key="12">
    <source>
        <dbReference type="Google" id="ProtNLM"/>
    </source>
</evidence>
<feature type="transmembrane region" description="Helical" evidence="9">
    <location>
        <begin position="48"/>
        <end position="66"/>
    </location>
</feature>
<accession>A0A1S1YY05</accession>
<keyword evidence="3" id="KW-1003">Cell membrane</keyword>
<dbReference type="PANTHER" id="PTHR33281:SF19">
    <property type="entry name" value="VOLTAGE-DEPENDENT ANION CHANNEL-FORMING PROTEIN YNEE"/>
    <property type="match status" value="1"/>
</dbReference>
<dbReference type="STRING" id="915059.NH26_05750"/>
<name>A0A1S1YY05_FLAPC</name>
<evidence type="ECO:0000256" key="6">
    <source>
        <dbReference type="ARBA" id="ARBA00023065"/>
    </source>
</evidence>
<evidence type="ECO:0000313" key="11">
    <source>
        <dbReference type="Proteomes" id="UP000179797"/>
    </source>
</evidence>
<evidence type="ECO:0000256" key="5">
    <source>
        <dbReference type="ARBA" id="ARBA00022989"/>
    </source>
</evidence>
<dbReference type="RefSeq" id="WP_044219124.1">
    <property type="nucleotide sequence ID" value="NZ_JRYR02000001.1"/>
</dbReference>
<keyword evidence="5 9" id="KW-1133">Transmembrane helix</keyword>
<dbReference type="PANTHER" id="PTHR33281">
    <property type="entry name" value="UPF0187 PROTEIN YNEE"/>
    <property type="match status" value="1"/>
</dbReference>
<comment type="caution">
    <text evidence="10">The sequence shown here is derived from an EMBL/GenBank/DDBJ whole genome shotgun (WGS) entry which is preliminary data.</text>
</comment>
<dbReference type="InterPro" id="IPR044669">
    <property type="entry name" value="YneE/VCCN1/2-like"/>
</dbReference>
<dbReference type="Proteomes" id="UP000179797">
    <property type="component" value="Unassembled WGS sequence"/>
</dbReference>
<gene>
    <name evidence="10" type="ORF">NH26_05750</name>
</gene>
<dbReference type="AlphaFoldDB" id="A0A1S1YY05"/>
<organism evidence="10 11">
    <name type="scientific">Flammeovirga pacifica</name>
    <dbReference type="NCBI Taxonomy" id="915059"/>
    <lineage>
        <taxon>Bacteria</taxon>
        <taxon>Pseudomonadati</taxon>
        <taxon>Bacteroidota</taxon>
        <taxon>Cytophagia</taxon>
        <taxon>Cytophagales</taxon>
        <taxon>Flammeovirgaceae</taxon>
        <taxon>Flammeovirga</taxon>
    </lineage>
</organism>
<comment type="similarity">
    <text evidence="8">Belongs to the anion channel-forming bestrophin (TC 1.A.46) family.</text>
</comment>
<feature type="transmembrane region" description="Helical" evidence="9">
    <location>
        <begin position="283"/>
        <end position="299"/>
    </location>
</feature>
<proteinExistence type="inferred from homology"/>
<feature type="transmembrane region" description="Helical" evidence="9">
    <location>
        <begin position="21"/>
        <end position="42"/>
    </location>
</feature>
<evidence type="ECO:0000313" key="10">
    <source>
        <dbReference type="EMBL" id="OHX65891.1"/>
    </source>
</evidence>
<dbReference type="OrthoDB" id="445589at2"/>
<comment type="subcellular location">
    <subcellularLocation>
        <location evidence="1">Cell membrane</location>
        <topology evidence="1">Multi-pass membrane protein</topology>
    </subcellularLocation>
</comment>
<evidence type="ECO:0000256" key="4">
    <source>
        <dbReference type="ARBA" id="ARBA00022692"/>
    </source>
</evidence>
<dbReference type="EMBL" id="JRYR02000001">
    <property type="protein sequence ID" value="OHX65891.1"/>
    <property type="molecule type" value="Genomic_DNA"/>
</dbReference>
<feature type="transmembrane region" description="Helical" evidence="9">
    <location>
        <begin position="243"/>
        <end position="263"/>
    </location>
</feature>
<evidence type="ECO:0000256" key="2">
    <source>
        <dbReference type="ARBA" id="ARBA00022448"/>
    </source>
</evidence>
<evidence type="ECO:0000256" key="7">
    <source>
        <dbReference type="ARBA" id="ARBA00023136"/>
    </source>
</evidence>
<keyword evidence="11" id="KW-1185">Reference proteome</keyword>
<protein>
    <recommendedName>
        <fullName evidence="12">Multidrug transporter</fullName>
    </recommendedName>
</protein>
<sequence>MLIKKYYSIKDMILWTRRETIIFILLSAIPTIAFDLFGQTWIGLPWTPIALVGTAVAFVVGFRNNAVYGRLWEARKIWGGIVNDSRTFSIHVGDMVTNEYAKEGEELTEEQLFLERQQIVRRHMAWLTALRYAMRSKKSWESFMDHSTNREWAQKIHIPEFCIDEKDALSEYLSPDELKWVMNIGGNKAASIIKLQSKHLRKLKEKGLIWEFSFLALENILRTLLTLQGKSERIKNFPYPRQYATLNVYFVWIFLIILPFGVTPEFAKLGDSMLGDFPLIGDYFIWFSIPFSTLVSWVFHTMERIGTVGENPFEGSANDVPISTIARSIEIDVLTCVGDPNIPAPFEVKENVQM</sequence>
<keyword evidence="2" id="KW-0813">Transport</keyword>
<keyword evidence="7 9" id="KW-0472">Membrane</keyword>
<evidence type="ECO:0000256" key="3">
    <source>
        <dbReference type="ARBA" id="ARBA00022475"/>
    </source>
</evidence>
<evidence type="ECO:0000256" key="1">
    <source>
        <dbReference type="ARBA" id="ARBA00004651"/>
    </source>
</evidence>
<keyword evidence="4 9" id="KW-0812">Transmembrane</keyword>
<dbReference type="GO" id="GO:0005886">
    <property type="term" value="C:plasma membrane"/>
    <property type="evidence" value="ECO:0007669"/>
    <property type="project" value="UniProtKB-SubCell"/>
</dbReference>
<dbReference type="GO" id="GO:0005254">
    <property type="term" value="F:chloride channel activity"/>
    <property type="evidence" value="ECO:0007669"/>
    <property type="project" value="InterPro"/>
</dbReference>